<evidence type="ECO:0008006" key="4">
    <source>
        <dbReference type="Google" id="ProtNLM"/>
    </source>
</evidence>
<accession>A0A8T0SHN1</accession>
<feature type="region of interest" description="Disordered" evidence="1">
    <location>
        <begin position="322"/>
        <end position="344"/>
    </location>
</feature>
<dbReference type="AlphaFoldDB" id="A0A8T0SHN1"/>
<dbReference type="EMBL" id="CM029045">
    <property type="protein sequence ID" value="KAG2597757.1"/>
    <property type="molecule type" value="Genomic_DNA"/>
</dbReference>
<comment type="caution">
    <text evidence="2">The sequence shown here is derived from an EMBL/GenBank/DDBJ whole genome shotgun (WGS) entry which is preliminary data.</text>
</comment>
<dbReference type="PANTHER" id="PTHR34835:SF69">
    <property type="entry name" value="UBIQUITIN-LIKE PROTEASE FAMILY PROFILE DOMAIN-CONTAINING PROTEIN"/>
    <property type="match status" value="1"/>
</dbReference>
<proteinExistence type="predicted"/>
<evidence type="ECO:0000313" key="3">
    <source>
        <dbReference type="Proteomes" id="UP000823388"/>
    </source>
</evidence>
<sequence length="344" mass="37395">MSARGSLAMPALDDDDDAAAGDVVKVHYRFSLLRHGGPPRRRLALPGGGGVVRSIGFGGLLHLTRYGRLDRHFSAWLVNQLVAAAPAPGAPAAPVFLMADGAGADVPITARDAHEVLGVPAGERPVGRDPADADTAAVRRALGNMQPTLLVAEAVLGQRKARPMTQPERDSFVVAFVLFVVGHFLAPPSAGRREKVNAEIFHALVDPSPSEVRRFNWAEYVLHELRHCAVRARQQVADGCPKILLSGCLLFLQILYLDRLDLAAVGCGEPRRREVQPRVAAFCNDTLHQLIELDRKPEWREGGLKQFGKLKFVVARPAQNIDSGSSSKGLQPCRNSFDKRTVRE</sequence>
<gene>
    <name evidence="2" type="ORF">PVAP13_5KG250300</name>
</gene>
<name>A0A8T0SHN1_PANVG</name>
<reference evidence="2" key="1">
    <citation type="submission" date="2020-05" db="EMBL/GenBank/DDBJ databases">
        <title>WGS assembly of Panicum virgatum.</title>
        <authorList>
            <person name="Lovell J.T."/>
            <person name="Jenkins J."/>
            <person name="Shu S."/>
            <person name="Juenger T.E."/>
            <person name="Schmutz J."/>
        </authorList>
    </citation>
    <scope>NUCLEOTIDE SEQUENCE</scope>
    <source>
        <strain evidence="2">AP13</strain>
    </source>
</reference>
<protein>
    <recommendedName>
        <fullName evidence="4">Aminotransferase-like plant mobile domain-containing protein</fullName>
    </recommendedName>
</protein>
<organism evidence="2 3">
    <name type="scientific">Panicum virgatum</name>
    <name type="common">Blackwell switchgrass</name>
    <dbReference type="NCBI Taxonomy" id="38727"/>
    <lineage>
        <taxon>Eukaryota</taxon>
        <taxon>Viridiplantae</taxon>
        <taxon>Streptophyta</taxon>
        <taxon>Embryophyta</taxon>
        <taxon>Tracheophyta</taxon>
        <taxon>Spermatophyta</taxon>
        <taxon>Magnoliopsida</taxon>
        <taxon>Liliopsida</taxon>
        <taxon>Poales</taxon>
        <taxon>Poaceae</taxon>
        <taxon>PACMAD clade</taxon>
        <taxon>Panicoideae</taxon>
        <taxon>Panicodae</taxon>
        <taxon>Paniceae</taxon>
        <taxon>Panicinae</taxon>
        <taxon>Panicum</taxon>
        <taxon>Panicum sect. Hiantes</taxon>
    </lineage>
</organism>
<dbReference type="Proteomes" id="UP000823388">
    <property type="component" value="Chromosome 5K"/>
</dbReference>
<evidence type="ECO:0000256" key="1">
    <source>
        <dbReference type="SAM" id="MobiDB-lite"/>
    </source>
</evidence>
<keyword evidence="3" id="KW-1185">Reference proteome</keyword>
<dbReference type="PANTHER" id="PTHR34835">
    <property type="entry name" value="OS07G0283600 PROTEIN-RELATED"/>
    <property type="match status" value="1"/>
</dbReference>
<evidence type="ECO:0000313" key="2">
    <source>
        <dbReference type="EMBL" id="KAG2597757.1"/>
    </source>
</evidence>